<dbReference type="Proteomes" id="UP000275267">
    <property type="component" value="Unassembled WGS sequence"/>
</dbReference>
<name>A0A3L6Q5R3_PANMI</name>
<gene>
    <name evidence="2" type="ORF">C2845_PM17G14320</name>
</gene>
<evidence type="ECO:0000313" key="2">
    <source>
        <dbReference type="EMBL" id="RLM69830.1"/>
    </source>
</evidence>
<accession>A0A3L6Q5R3</accession>
<proteinExistence type="predicted"/>
<keyword evidence="3" id="KW-1185">Reference proteome</keyword>
<sequence>MAAKTAVAVAAAACAALVLLSMGPAPVVADIQDDCRVICRPKCDDFTTGVCNTVIDIAPVLRNLDFFFTTCKVRVSAQCTNLCINICSLNTLTPAPPASPPPPPPPCKSY</sequence>
<keyword evidence="1" id="KW-0732">Signal</keyword>
<dbReference type="AlphaFoldDB" id="A0A3L6Q5R3"/>
<reference evidence="3" key="1">
    <citation type="journal article" date="2019" name="Nat. Commun.">
        <title>The genome of broomcorn millet.</title>
        <authorList>
            <person name="Zou C."/>
            <person name="Miki D."/>
            <person name="Li D."/>
            <person name="Tang Q."/>
            <person name="Xiao L."/>
            <person name="Rajput S."/>
            <person name="Deng P."/>
            <person name="Jia W."/>
            <person name="Huang R."/>
            <person name="Zhang M."/>
            <person name="Sun Y."/>
            <person name="Hu J."/>
            <person name="Fu X."/>
            <person name="Schnable P.S."/>
            <person name="Li F."/>
            <person name="Zhang H."/>
            <person name="Feng B."/>
            <person name="Zhu X."/>
            <person name="Liu R."/>
            <person name="Schnable J.C."/>
            <person name="Zhu J.-K."/>
            <person name="Zhang H."/>
        </authorList>
    </citation>
    <scope>NUCLEOTIDE SEQUENCE [LARGE SCALE GENOMIC DNA]</scope>
</reference>
<dbReference type="OrthoDB" id="686460at2759"/>
<dbReference type="EMBL" id="PQIB02000014">
    <property type="protein sequence ID" value="RLM69830.1"/>
    <property type="molecule type" value="Genomic_DNA"/>
</dbReference>
<evidence type="ECO:0000256" key="1">
    <source>
        <dbReference type="SAM" id="SignalP"/>
    </source>
</evidence>
<comment type="caution">
    <text evidence="2">The sequence shown here is derived from an EMBL/GenBank/DDBJ whole genome shotgun (WGS) entry which is preliminary data.</text>
</comment>
<feature type="chain" id="PRO_5018216993" evidence="1">
    <location>
        <begin position="30"/>
        <end position="110"/>
    </location>
</feature>
<evidence type="ECO:0000313" key="3">
    <source>
        <dbReference type="Proteomes" id="UP000275267"/>
    </source>
</evidence>
<protein>
    <submittedName>
        <fullName evidence="2">Uncharacterized protein</fullName>
    </submittedName>
</protein>
<feature type="signal peptide" evidence="1">
    <location>
        <begin position="1"/>
        <end position="29"/>
    </location>
</feature>
<organism evidence="2 3">
    <name type="scientific">Panicum miliaceum</name>
    <name type="common">Proso millet</name>
    <name type="synonym">Broomcorn millet</name>
    <dbReference type="NCBI Taxonomy" id="4540"/>
    <lineage>
        <taxon>Eukaryota</taxon>
        <taxon>Viridiplantae</taxon>
        <taxon>Streptophyta</taxon>
        <taxon>Embryophyta</taxon>
        <taxon>Tracheophyta</taxon>
        <taxon>Spermatophyta</taxon>
        <taxon>Magnoliopsida</taxon>
        <taxon>Liliopsida</taxon>
        <taxon>Poales</taxon>
        <taxon>Poaceae</taxon>
        <taxon>PACMAD clade</taxon>
        <taxon>Panicoideae</taxon>
        <taxon>Panicodae</taxon>
        <taxon>Paniceae</taxon>
        <taxon>Panicinae</taxon>
        <taxon>Panicum</taxon>
        <taxon>Panicum sect. Panicum</taxon>
    </lineage>
</organism>